<dbReference type="GO" id="GO:0004641">
    <property type="term" value="F:phosphoribosylformylglycinamidine cyclo-ligase activity"/>
    <property type="evidence" value="ECO:0007669"/>
    <property type="project" value="UniProtKB-UniRule"/>
</dbReference>
<dbReference type="HAMAP" id="MF_00741">
    <property type="entry name" value="AIRS"/>
    <property type="match status" value="1"/>
</dbReference>
<reference evidence="18 19" key="1">
    <citation type="submission" date="2016-10" db="EMBL/GenBank/DDBJ databases">
        <authorList>
            <person name="de Groot N.N."/>
        </authorList>
    </citation>
    <scope>NUCLEOTIDE SEQUENCE [LARGE SCALE GENOMIC DNA]</scope>
    <source>
        <strain evidence="18 19">DSM 15230</strain>
    </source>
</reference>
<dbReference type="GO" id="GO:0004637">
    <property type="term" value="F:phosphoribosylamine-glycine ligase activity"/>
    <property type="evidence" value="ECO:0007669"/>
    <property type="project" value="TreeGrafter"/>
</dbReference>
<dbReference type="GO" id="GO:0005524">
    <property type="term" value="F:ATP binding"/>
    <property type="evidence" value="ECO:0007669"/>
    <property type="project" value="UniProtKB-KW"/>
</dbReference>
<dbReference type="InterPro" id="IPR036921">
    <property type="entry name" value="PurM-like_N_sf"/>
</dbReference>
<evidence type="ECO:0000313" key="18">
    <source>
        <dbReference type="EMBL" id="SDA49822.1"/>
    </source>
</evidence>
<dbReference type="GO" id="GO:0005829">
    <property type="term" value="C:cytosol"/>
    <property type="evidence" value="ECO:0007669"/>
    <property type="project" value="TreeGrafter"/>
</dbReference>
<dbReference type="NCBIfam" id="TIGR00878">
    <property type="entry name" value="purM"/>
    <property type="match status" value="1"/>
</dbReference>
<dbReference type="OrthoDB" id="9802507at2"/>
<keyword evidence="6 15" id="KW-0963">Cytoplasm</keyword>
<evidence type="ECO:0000256" key="12">
    <source>
        <dbReference type="ARBA" id="ARBA00032931"/>
    </source>
</evidence>
<dbReference type="GO" id="GO:0046084">
    <property type="term" value="P:adenine biosynthetic process"/>
    <property type="evidence" value="ECO:0007669"/>
    <property type="project" value="TreeGrafter"/>
</dbReference>
<dbReference type="SUPFAM" id="SSF56042">
    <property type="entry name" value="PurM C-terminal domain-like"/>
    <property type="match status" value="1"/>
</dbReference>
<comment type="catalytic activity">
    <reaction evidence="14 15">
        <text>2-formamido-N(1)-(5-O-phospho-beta-D-ribosyl)acetamidine + ATP = 5-amino-1-(5-phospho-beta-D-ribosyl)imidazole + ADP + phosphate + H(+)</text>
        <dbReference type="Rhea" id="RHEA:23032"/>
        <dbReference type="ChEBI" id="CHEBI:15378"/>
        <dbReference type="ChEBI" id="CHEBI:30616"/>
        <dbReference type="ChEBI" id="CHEBI:43474"/>
        <dbReference type="ChEBI" id="CHEBI:137981"/>
        <dbReference type="ChEBI" id="CHEBI:147287"/>
        <dbReference type="ChEBI" id="CHEBI:456216"/>
        <dbReference type="EC" id="6.3.3.1"/>
    </reaction>
</comment>
<dbReference type="GeneID" id="87755934"/>
<comment type="pathway">
    <text evidence="2 15">Purine metabolism; IMP biosynthesis via de novo pathway; 5-amino-1-(5-phospho-D-ribosyl)imidazole from N(2)-formyl-N(1)-(5-phospho-D-ribosyl)glycinamide: step 2/2.</text>
</comment>
<dbReference type="InterPro" id="IPR004733">
    <property type="entry name" value="PurM_cligase"/>
</dbReference>
<sequence>MGKNKKKGLTYAEAGVNIDAGEKEVELIKDCVKSTYTPGVVGDLGGFGGLYSLKDELTDDPILVSGTDGVGTKLRLAIEMDIHDTIGQDCVAMSVNDVLVQGARPLFFLDYIATGKLDPEHMAEIVRGVADACKESGCALLGGETAEMAGFYSKGDYDVAGFAVGIVDRKDLITGEHISTGDVILGLPSSGVHSNGYSLVRRIIKDNDLKLDKTYKHFDRPLGEVLLTPTRLYPRPVLPVLKGCDVHGLVHITGGGFYDNIPRVLPEGTRAVLDADKWPMLPIFPFLAKKGGVEPHEMYRTFNCGLGMLLIMNREEAEKAKDILAAMNEPVYEVGTIEEGNRDVVVTGGLFHE</sequence>
<evidence type="ECO:0000256" key="3">
    <source>
        <dbReference type="ARBA" id="ARBA00010280"/>
    </source>
</evidence>
<dbReference type="InterPro" id="IPR036676">
    <property type="entry name" value="PurM-like_C_sf"/>
</dbReference>
<gene>
    <name evidence="15" type="primary">purM</name>
    <name evidence="18" type="ORF">SAMN02910343_00907</name>
</gene>
<dbReference type="SUPFAM" id="SSF55326">
    <property type="entry name" value="PurM N-terminal domain-like"/>
    <property type="match status" value="1"/>
</dbReference>
<evidence type="ECO:0000256" key="6">
    <source>
        <dbReference type="ARBA" id="ARBA00022490"/>
    </source>
</evidence>
<keyword evidence="7 15" id="KW-0436">Ligase</keyword>
<dbReference type="Proteomes" id="UP000199689">
    <property type="component" value="Unassembled WGS sequence"/>
</dbReference>
<dbReference type="InterPro" id="IPR010918">
    <property type="entry name" value="PurM-like_C_dom"/>
</dbReference>
<feature type="domain" description="PurM-like N-terminal" evidence="16">
    <location>
        <begin position="59"/>
        <end position="167"/>
    </location>
</feature>
<dbReference type="Pfam" id="PF00586">
    <property type="entry name" value="AIRS"/>
    <property type="match status" value="1"/>
</dbReference>
<name>A0A1G5VVE2_9FIRM</name>
<dbReference type="InterPro" id="IPR016188">
    <property type="entry name" value="PurM-like_N"/>
</dbReference>
<dbReference type="Pfam" id="PF02769">
    <property type="entry name" value="AIRS_C"/>
    <property type="match status" value="1"/>
</dbReference>
<comment type="subcellular location">
    <subcellularLocation>
        <location evidence="1 15">Cytoplasm</location>
    </subcellularLocation>
</comment>
<dbReference type="AlphaFoldDB" id="A0A1G5VVE2"/>
<dbReference type="STRING" id="209880.SAMN02910343_00907"/>
<dbReference type="Gene3D" id="3.30.1330.10">
    <property type="entry name" value="PurM-like, N-terminal domain"/>
    <property type="match status" value="1"/>
</dbReference>
<dbReference type="EMBL" id="FMXA01000010">
    <property type="protein sequence ID" value="SDA49822.1"/>
    <property type="molecule type" value="Genomic_DNA"/>
</dbReference>
<dbReference type="PANTHER" id="PTHR10520:SF12">
    <property type="entry name" value="TRIFUNCTIONAL PURINE BIOSYNTHETIC PROTEIN ADENOSINE-3"/>
    <property type="match status" value="1"/>
</dbReference>
<evidence type="ECO:0000256" key="10">
    <source>
        <dbReference type="ARBA" id="ARBA00022840"/>
    </source>
</evidence>
<evidence type="ECO:0000259" key="16">
    <source>
        <dbReference type="Pfam" id="PF00586"/>
    </source>
</evidence>
<evidence type="ECO:0000259" key="17">
    <source>
        <dbReference type="Pfam" id="PF02769"/>
    </source>
</evidence>
<comment type="similarity">
    <text evidence="3 15">Belongs to the AIR synthase family.</text>
</comment>
<dbReference type="RefSeq" id="WP_091364321.1">
    <property type="nucleotide sequence ID" value="NZ_FMXA01000010.1"/>
</dbReference>
<evidence type="ECO:0000256" key="15">
    <source>
        <dbReference type="HAMAP-Rule" id="MF_00741"/>
    </source>
</evidence>
<evidence type="ECO:0000313" key="19">
    <source>
        <dbReference type="Proteomes" id="UP000199689"/>
    </source>
</evidence>
<proteinExistence type="inferred from homology"/>
<evidence type="ECO:0000256" key="1">
    <source>
        <dbReference type="ARBA" id="ARBA00004496"/>
    </source>
</evidence>
<evidence type="ECO:0000256" key="11">
    <source>
        <dbReference type="ARBA" id="ARBA00031908"/>
    </source>
</evidence>
<keyword evidence="19" id="KW-1185">Reference proteome</keyword>
<keyword evidence="10 15" id="KW-0067">ATP-binding</keyword>
<evidence type="ECO:0000256" key="14">
    <source>
        <dbReference type="ARBA" id="ARBA00049057"/>
    </source>
</evidence>
<keyword evidence="8 15" id="KW-0547">Nucleotide-binding</keyword>
<dbReference type="FunFam" id="3.30.1330.10:FF:000001">
    <property type="entry name" value="Phosphoribosylformylglycinamidine cyclo-ligase"/>
    <property type="match status" value="1"/>
</dbReference>
<dbReference type="EC" id="6.3.3.1" evidence="4 15"/>
<evidence type="ECO:0000256" key="8">
    <source>
        <dbReference type="ARBA" id="ARBA00022741"/>
    </source>
</evidence>
<keyword evidence="9 15" id="KW-0658">Purine biosynthesis</keyword>
<organism evidence="18 19">
    <name type="scientific">Allisonella histaminiformans</name>
    <dbReference type="NCBI Taxonomy" id="209880"/>
    <lineage>
        <taxon>Bacteria</taxon>
        <taxon>Bacillati</taxon>
        <taxon>Bacillota</taxon>
        <taxon>Negativicutes</taxon>
        <taxon>Veillonellales</taxon>
        <taxon>Veillonellaceae</taxon>
        <taxon>Allisonella</taxon>
    </lineage>
</organism>
<evidence type="ECO:0000256" key="13">
    <source>
        <dbReference type="ARBA" id="ARBA00033093"/>
    </source>
</evidence>
<evidence type="ECO:0000256" key="2">
    <source>
        <dbReference type="ARBA" id="ARBA00004686"/>
    </source>
</evidence>
<dbReference type="GO" id="GO:0006189">
    <property type="term" value="P:'de novo' IMP biosynthetic process"/>
    <property type="evidence" value="ECO:0007669"/>
    <property type="project" value="UniProtKB-UniRule"/>
</dbReference>
<protein>
    <recommendedName>
        <fullName evidence="5 15">Phosphoribosylformylglycinamidine cyclo-ligase</fullName>
        <ecNumber evidence="4 15">6.3.3.1</ecNumber>
    </recommendedName>
    <alternativeName>
        <fullName evidence="12 15">AIR synthase</fullName>
    </alternativeName>
    <alternativeName>
        <fullName evidence="13 15">AIRS</fullName>
    </alternativeName>
    <alternativeName>
        <fullName evidence="11 15">Phosphoribosyl-aminoimidazole synthetase</fullName>
    </alternativeName>
</protein>
<evidence type="ECO:0000256" key="5">
    <source>
        <dbReference type="ARBA" id="ARBA00020367"/>
    </source>
</evidence>
<accession>A0A1G5VVE2</accession>
<feature type="domain" description="PurM-like C-terminal" evidence="17">
    <location>
        <begin position="180"/>
        <end position="346"/>
    </location>
</feature>
<dbReference type="FunFam" id="3.90.650.10:FF:000011">
    <property type="entry name" value="Phosphoribosylformylglycinamidine cyclo-ligase"/>
    <property type="match status" value="1"/>
</dbReference>
<evidence type="ECO:0000256" key="4">
    <source>
        <dbReference type="ARBA" id="ARBA00013047"/>
    </source>
</evidence>
<evidence type="ECO:0000256" key="7">
    <source>
        <dbReference type="ARBA" id="ARBA00022598"/>
    </source>
</evidence>
<dbReference type="CDD" id="cd02196">
    <property type="entry name" value="PurM"/>
    <property type="match status" value="1"/>
</dbReference>
<dbReference type="UniPathway" id="UPA00074">
    <property type="reaction ID" value="UER00129"/>
</dbReference>
<dbReference type="Gene3D" id="3.90.650.10">
    <property type="entry name" value="PurM-like C-terminal domain"/>
    <property type="match status" value="1"/>
</dbReference>
<evidence type="ECO:0000256" key="9">
    <source>
        <dbReference type="ARBA" id="ARBA00022755"/>
    </source>
</evidence>
<dbReference type="PANTHER" id="PTHR10520">
    <property type="entry name" value="TRIFUNCTIONAL PURINE BIOSYNTHETIC PROTEIN ADENOSINE-3-RELATED"/>
    <property type="match status" value="1"/>
</dbReference>